<dbReference type="Gene3D" id="1.20.1270.60">
    <property type="entry name" value="Arfaptin homology (AH) domain/BAR domain"/>
    <property type="match status" value="1"/>
</dbReference>
<protein>
    <submittedName>
        <fullName evidence="1">Uncharacterized protein</fullName>
    </submittedName>
</protein>
<dbReference type="PANTHER" id="PTHR10555">
    <property type="entry name" value="SORTING NEXIN"/>
    <property type="match status" value="1"/>
</dbReference>
<dbReference type="GO" id="GO:0035091">
    <property type="term" value="F:phosphatidylinositol binding"/>
    <property type="evidence" value="ECO:0007669"/>
    <property type="project" value="TreeGrafter"/>
</dbReference>
<proteinExistence type="predicted"/>
<name>A0A2P2KL01_RHIMU</name>
<organism evidence="1">
    <name type="scientific">Rhizophora mucronata</name>
    <name type="common">Asiatic mangrove</name>
    <dbReference type="NCBI Taxonomy" id="61149"/>
    <lineage>
        <taxon>Eukaryota</taxon>
        <taxon>Viridiplantae</taxon>
        <taxon>Streptophyta</taxon>
        <taxon>Embryophyta</taxon>
        <taxon>Tracheophyta</taxon>
        <taxon>Spermatophyta</taxon>
        <taxon>Magnoliopsida</taxon>
        <taxon>eudicotyledons</taxon>
        <taxon>Gunneridae</taxon>
        <taxon>Pentapetalae</taxon>
        <taxon>rosids</taxon>
        <taxon>fabids</taxon>
        <taxon>Malpighiales</taxon>
        <taxon>Rhizophoraceae</taxon>
        <taxon>Rhizophora</taxon>
    </lineage>
</organism>
<dbReference type="AlphaFoldDB" id="A0A2P2KL01"/>
<dbReference type="InterPro" id="IPR027267">
    <property type="entry name" value="AH/BAR_dom_sf"/>
</dbReference>
<accession>A0A2P2KL01</accession>
<evidence type="ECO:0000313" key="1">
    <source>
        <dbReference type="EMBL" id="MBX06403.1"/>
    </source>
</evidence>
<dbReference type="PANTHER" id="PTHR10555:SF170">
    <property type="entry name" value="FI18122P1"/>
    <property type="match status" value="1"/>
</dbReference>
<reference evidence="1" key="1">
    <citation type="submission" date="2018-02" db="EMBL/GenBank/DDBJ databases">
        <title>Rhizophora mucronata_Transcriptome.</title>
        <authorList>
            <person name="Meera S.P."/>
            <person name="Sreeshan A."/>
            <person name="Augustine A."/>
        </authorList>
    </citation>
    <scope>NUCLEOTIDE SEQUENCE</scope>
    <source>
        <tissue evidence="1">Leaf</tissue>
    </source>
</reference>
<dbReference type="GO" id="GO:0005768">
    <property type="term" value="C:endosome"/>
    <property type="evidence" value="ECO:0007669"/>
    <property type="project" value="TreeGrafter"/>
</dbReference>
<dbReference type="EMBL" id="GGEC01025919">
    <property type="protein sequence ID" value="MBX06403.1"/>
    <property type="molecule type" value="Transcribed_RNA"/>
</dbReference>
<sequence length="55" mass="6460">MNFEEPLKDYVRAVQSIKATIAERANAFRHQCELSETIKLKEINLYGLECTLHFF</sequence>